<dbReference type="NCBIfam" id="TIGR02799">
    <property type="entry name" value="thio_ybgC"/>
    <property type="match status" value="1"/>
</dbReference>
<sequence>MNDVSNMLENALRGGEHRLDVRIYFEDTDAGGIVYHANYLRYAERARSEALRSLGVPHAEMVDVHDRMFVVHRAEIDYERPARLDDLITVVTRVRQVAAARVALDQTIRRDAITLVRIRLQLACVDRASGRAARLPAEMRAALVRMHDDAVAGGKTEDGLAAVEGD</sequence>
<name>A5G2L1_ACICJ</name>
<evidence type="ECO:0000256" key="2">
    <source>
        <dbReference type="ARBA" id="ARBA00022801"/>
    </source>
</evidence>
<dbReference type="InterPro" id="IPR029069">
    <property type="entry name" value="HotDog_dom_sf"/>
</dbReference>
<dbReference type="EMBL" id="CP000697">
    <property type="protein sequence ID" value="ABQ32093.1"/>
    <property type="molecule type" value="Genomic_DNA"/>
</dbReference>
<dbReference type="InterPro" id="IPR014166">
    <property type="entry name" value="Tol-Pal_acyl-CoA_thioesterase"/>
</dbReference>
<dbReference type="PROSITE" id="PS01328">
    <property type="entry name" value="4HBCOA_THIOESTERASE"/>
    <property type="match status" value="1"/>
</dbReference>
<keyword evidence="2" id="KW-0378">Hydrolase</keyword>
<dbReference type="HOGENOM" id="CLU_101141_7_1_5"/>
<dbReference type="GO" id="GO:0047617">
    <property type="term" value="F:fatty acyl-CoA hydrolase activity"/>
    <property type="evidence" value="ECO:0007669"/>
    <property type="project" value="TreeGrafter"/>
</dbReference>
<dbReference type="AlphaFoldDB" id="A5G2L1"/>
<dbReference type="RefSeq" id="WP_012040397.1">
    <property type="nucleotide sequence ID" value="NC_009484.1"/>
</dbReference>
<dbReference type="InterPro" id="IPR008272">
    <property type="entry name" value="HB-CoA_thioesterase_AS"/>
</dbReference>
<dbReference type="KEGG" id="acr:Acry_2903"/>
<gene>
    <name evidence="3" type="ordered locus">Acry_2903</name>
</gene>
<dbReference type="SUPFAM" id="SSF54637">
    <property type="entry name" value="Thioesterase/thiol ester dehydrase-isomerase"/>
    <property type="match status" value="1"/>
</dbReference>
<dbReference type="PIRSF" id="PIRSF003230">
    <property type="entry name" value="YbgC"/>
    <property type="match status" value="1"/>
</dbReference>
<dbReference type="STRING" id="349163.Acry_2903"/>
<protein>
    <submittedName>
        <fullName evidence="3">Thioesterase superfamily protein</fullName>
    </submittedName>
</protein>
<reference evidence="3 4" key="1">
    <citation type="submission" date="2007-05" db="EMBL/GenBank/DDBJ databases">
        <title>Complete sequence of chromosome of Acidiphilium cryptum JF-5.</title>
        <authorList>
            <consortium name="US DOE Joint Genome Institute"/>
            <person name="Copeland A."/>
            <person name="Lucas S."/>
            <person name="Lapidus A."/>
            <person name="Barry K."/>
            <person name="Detter J.C."/>
            <person name="Glavina del Rio T."/>
            <person name="Hammon N."/>
            <person name="Israni S."/>
            <person name="Dalin E."/>
            <person name="Tice H."/>
            <person name="Pitluck S."/>
            <person name="Sims D."/>
            <person name="Brettin T."/>
            <person name="Bruce D."/>
            <person name="Han C."/>
            <person name="Schmutz J."/>
            <person name="Larimer F."/>
            <person name="Land M."/>
            <person name="Hauser L."/>
            <person name="Kyrpides N."/>
            <person name="Kim E."/>
            <person name="Magnuson T."/>
            <person name="Richardson P."/>
        </authorList>
    </citation>
    <scope>NUCLEOTIDE SEQUENCE [LARGE SCALE GENOMIC DNA]</scope>
    <source>
        <strain evidence="3 4">JF-5</strain>
    </source>
</reference>
<dbReference type="PANTHER" id="PTHR31793">
    <property type="entry name" value="4-HYDROXYBENZOYL-COA THIOESTERASE FAMILY MEMBER"/>
    <property type="match status" value="1"/>
</dbReference>
<accession>A5G2L1</accession>
<dbReference type="Pfam" id="PF13279">
    <property type="entry name" value="4HBT_2"/>
    <property type="match status" value="1"/>
</dbReference>
<evidence type="ECO:0000256" key="1">
    <source>
        <dbReference type="ARBA" id="ARBA00005953"/>
    </source>
</evidence>
<keyword evidence="4" id="KW-1185">Reference proteome</keyword>
<dbReference type="InterPro" id="IPR006684">
    <property type="entry name" value="YbgC/YbaW"/>
</dbReference>
<dbReference type="FunFam" id="3.10.129.10:FF:000004">
    <property type="entry name" value="Tol-pal system-associated acyl-CoA thioesterase"/>
    <property type="match status" value="1"/>
</dbReference>
<dbReference type="CDD" id="cd00586">
    <property type="entry name" value="4HBT"/>
    <property type="match status" value="1"/>
</dbReference>
<dbReference type="Proteomes" id="UP000000245">
    <property type="component" value="Chromosome"/>
</dbReference>
<dbReference type="PANTHER" id="PTHR31793:SF37">
    <property type="entry name" value="ACYL-COA THIOESTER HYDROLASE YBGC"/>
    <property type="match status" value="1"/>
</dbReference>
<organism evidence="3 4">
    <name type="scientific">Acidiphilium cryptum (strain JF-5)</name>
    <dbReference type="NCBI Taxonomy" id="349163"/>
    <lineage>
        <taxon>Bacteria</taxon>
        <taxon>Pseudomonadati</taxon>
        <taxon>Pseudomonadota</taxon>
        <taxon>Alphaproteobacteria</taxon>
        <taxon>Acetobacterales</taxon>
        <taxon>Acidocellaceae</taxon>
        <taxon>Acidiphilium</taxon>
    </lineage>
</organism>
<dbReference type="eggNOG" id="COG0824">
    <property type="taxonomic scope" value="Bacteria"/>
</dbReference>
<dbReference type="InterPro" id="IPR050563">
    <property type="entry name" value="4-hydroxybenzoyl-CoA_TE"/>
</dbReference>
<evidence type="ECO:0000313" key="3">
    <source>
        <dbReference type="EMBL" id="ABQ32093.1"/>
    </source>
</evidence>
<dbReference type="NCBIfam" id="TIGR00051">
    <property type="entry name" value="YbgC/FadM family acyl-CoA thioesterase"/>
    <property type="match status" value="1"/>
</dbReference>
<dbReference type="Gene3D" id="3.10.129.10">
    <property type="entry name" value="Hotdog Thioesterase"/>
    <property type="match status" value="1"/>
</dbReference>
<comment type="similarity">
    <text evidence="1">Belongs to the 4-hydroxybenzoyl-CoA thioesterase family.</text>
</comment>
<evidence type="ECO:0000313" key="4">
    <source>
        <dbReference type="Proteomes" id="UP000000245"/>
    </source>
</evidence>
<proteinExistence type="inferred from homology"/>